<proteinExistence type="predicted"/>
<dbReference type="STRING" id="1195236.CTER_5247"/>
<keyword evidence="1" id="KW-0812">Transmembrane</keyword>
<feature type="transmembrane region" description="Helical" evidence="1">
    <location>
        <begin position="9"/>
        <end position="31"/>
    </location>
</feature>
<sequence>MQRRWVKWVAVILAVVFILTSVISVGLSVFAGM</sequence>
<evidence type="ECO:0000313" key="3">
    <source>
        <dbReference type="Proteomes" id="UP000014155"/>
    </source>
</evidence>
<keyword evidence="1" id="KW-1133">Transmembrane helix</keyword>
<comment type="caution">
    <text evidence="2">The sequence shown here is derived from an EMBL/GenBank/DDBJ whole genome shotgun (WGS) entry which is preliminary data.</text>
</comment>
<gene>
    <name evidence="2" type="ORF">CTER_5247</name>
</gene>
<dbReference type="RefSeq" id="WP_004630840.1">
    <property type="nucleotide sequence ID" value="NZ_AORV01000072.1"/>
</dbReference>
<organism evidence="2 3">
    <name type="scientific">Ruminiclostridium cellobioparum subsp. termitidis CT1112</name>
    <dbReference type="NCBI Taxonomy" id="1195236"/>
    <lineage>
        <taxon>Bacteria</taxon>
        <taxon>Bacillati</taxon>
        <taxon>Bacillota</taxon>
        <taxon>Clostridia</taxon>
        <taxon>Eubacteriales</taxon>
        <taxon>Oscillospiraceae</taxon>
        <taxon>Ruminiclostridium</taxon>
    </lineage>
</organism>
<dbReference type="Proteomes" id="UP000014155">
    <property type="component" value="Unassembled WGS sequence"/>
</dbReference>
<evidence type="ECO:0000313" key="2">
    <source>
        <dbReference type="EMBL" id="EMS69122.1"/>
    </source>
</evidence>
<name>S0FF99_RUMCE</name>
<evidence type="ECO:0000256" key="1">
    <source>
        <dbReference type="SAM" id="Phobius"/>
    </source>
</evidence>
<dbReference type="EMBL" id="AORV01000072">
    <property type="protein sequence ID" value="EMS69122.1"/>
    <property type="molecule type" value="Genomic_DNA"/>
</dbReference>
<protein>
    <recommendedName>
        <fullName evidence="4">DUF4044 domain-containing protein</fullName>
    </recommendedName>
</protein>
<keyword evidence="3" id="KW-1185">Reference proteome</keyword>
<keyword evidence="1" id="KW-0472">Membrane</keyword>
<dbReference type="AlphaFoldDB" id="S0FF99"/>
<evidence type="ECO:0008006" key="4">
    <source>
        <dbReference type="Google" id="ProtNLM"/>
    </source>
</evidence>
<accession>S0FF99</accession>
<reference evidence="2 3" key="1">
    <citation type="journal article" date="2013" name="Genome Announc.">
        <title>Draft Genome Sequence of the Cellulolytic, Mesophilic, Anaerobic Bacterium Clostridium termitidis Strain CT1112 (DSM 5398).</title>
        <authorList>
            <person name="Lal S."/>
            <person name="Ramachandran U."/>
            <person name="Zhang X."/>
            <person name="Munir R."/>
            <person name="Sparling R."/>
            <person name="Levin D.B."/>
        </authorList>
    </citation>
    <scope>NUCLEOTIDE SEQUENCE [LARGE SCALE GENOMIC DNA]</scope>
    <source>
        <strain evidence="2 3">CT1112</strain>
    </source>
</reference>